<evidence type="ECO:0000256" key="1">
    <source>
        <dbReference type="ARBA" id="ARBA00004413"/>
    </source>
</evidence>
<organism evidence="11 12">
    <name type="scientific">Candidatus Brocadia fulgida</name>
    <dbReference type="NCBI Taxonomy" id="380242"/>
    <lineage>
        <taxon>Bacteria</taxon>
        <taxon>Pseudomonadati</taxon>
        <taxon>Planctomycetota</taxon>
        <taxon>Candidatus Brocadiia</taxon>
        <taxon>Candidatus Brocadiales</taxon>
        <taxon>Candidatus Brocadiaceae</taxon>
        <taxon>Candidatus Brocadia</taxon>
    </lineage>
</organism>
<dbReference type="NCBIfam" id="TIGR02473">
    <property type="entry name" value="flagell_FliJ"/>
    <property type="match status" value="1"/>
</dbReference>
<dbReference type="GO" id="GO:0044781">
    <property type="term" value="P:bacterial-type flagellum organization"/>
    <property type="evidence" value="ECO:0007669"/>
    <property type="project" value="UniProtKB-KW"/>
</dbReference>
<dbReference type="InterPro" id="IPR012823">
    <property type="entry name" value="Flagell_FliJ"/>
</dbReference>
<name>A0A0M2UQY9_9BACT</name>
<keyword evidence="4" id="KW-0813">Transport</keyword>
<dbReference type="AlphaFoldDB" id="A0A0M2UQY9"/>
<evidence type="ECO:0000313" key="12">
    <source>
        <dbReference type="Proteomes" id="UP000034954"/>
    </source>
</evidence>
<evidence type="ECO:0000256" key="7">
    <source>
        <dbReference type="ARBA" id="ARBA00022795"/>
    </source>
</evidence>
<keyword evidence="6" id="KW-0145">Chemotaxis</keyword>
<dbReference type="GO" id="GO:0006935">
    <property type="term" value="P:chemotaxis"/>
    <property type="evidence" value="ECO:0007669"/>
    <property type="project" value="UniProtKB-KW"/>
</dbReference>
<gene>
    <name evidence="11" type="ORF">BROFUL_03009</name>
</gene>
<comment type="caution">
    <text evidence="11">The sequence shown here is derived from an EMBL/GenBank/DDBJ whole genome shotgun (WGS) entry which is preliminary data.</text>
</comment>
<keyword evidence="5" id="KW-1003">Cell membrane</keyword>
<dbReference type="Gene3D" id="1.10.287.1700">
    <property type="match status" value="1"/>
</dbReference>
<accession>A0A0M2UQY9</accession>
<evidence type="ECO:0000256" key="5">
    <source>
        <dbReference type="ARBA" id="ARBA00022475"/>
    </source>
</evidence>
<comment type="similarity">
    <text evidence="2">Belongs to the FliJ family.</text>
</comment>
<keyword evidence="10" id="KW-1006">Bacterial flagellum protein export</keyword>
<keyword evidence="12" id="KW-1185">Reference proteome</keyword>
<dbReference type="Pfam" id="PF02050">
    <property type="entry name" value="FliJ"/>
    <property type="match status" value="1"/>
</dbReference>
<proteinExistence type="inferred from homology"/>
<dbReference type="GO" id="GO:0071973">
    <property type="term" value="P:bacterial-type flagellum-dependent cell motility"/>
    <property type="evidence" value="ECO:0007669"/>
    <property type="project" value="InterPro"/>
</dbReference>
<dbReference type="EMBL" id="LAQJ01000282">
    <property type="protein sequence ID" value="KKO18282.1"/>
    <property type="molecule type" value="Genomic_DNA"/>
</dbReference>
<reference evidence="11 12" key="1">
    <citation type="journal article" date="2013" name="BMC Microbiol.">
        <title>Identification of the type II cytochrome c maturation pathway in anammox bacteria by comparative genomics.</title>
        <authorList>
            <person name="Ferousi C."/>
            <person name="Speth D.R."/>
            <person name="Reimann J."/>
            <person name="Op den Camp H.J."/>
            <person name="Allen J.W."/>
            <person name="Keltjens J.T."/>
            <person name="Jetten M.S."/>
        </authorList>
    </citation>
    <scope>NUCLEOTIDE SEQUENCE [LARGE SCALE GENOMIC DNA]</scope>
    <source>
        <strain evidence="11">RU1</strain>
    </source>
</reference>
<dbReference type="GO" id="GO:0005886">
    <property type="term" value="C:plasma membrane"/>
    <property type="evidence" value="ECO:0007669"/>
    <property type="project" value="UniProtKB-SubCell"/>
</dbReference>
<keyword evidence="9" id="KW-0472">Membrane</keyword>
<evidence type="ECO:0000256" key="9">
    <source>
        <dbReference type="ARBA" id="ARBA00023136"/>
    </source>
</evidence>
<evidence type="ECO:0000313" key="11">
    <source>
        <dbReference type="EMBL" id="KKO18282.1"/>
    </source>
</evidence>
<evidence type="ECO:0000256" key="3">
    <source>
        <dbReference type="ARBA" id="ARBA00020392"/>
    </source>
</evidence>
<keyword evidence="7" id="KW-1005">Bacterial flagellum biogenesis</keyword>
<dbReference type="Proteomes" id="UP000034954">
    <property type="component" value="Unassembled WGS sequence"/>
</dbReference>
<dbReference type="GO" id="GO:0009288">
    <property type="term" value="C:bacterial-type flagellum"/>
    <property type="evidence" value="ECO:0007669"/>
    <property type="project" value="InterPro"/>
</dbReference>
<protein>
    <recommendedName>
        <fullName evidence="3">Flagellar FliJ protein</fullName>
    </recommendedName>
</protein>
<sequence length="152" mass="18365">MRFQFKFQKLLEIEKYREKDLTKEISVLKNKLHEEEKLLVFLQSVLSLQQVEMERKMHTLGDATVFILFESYLSKLNHDISIQEAKVKEASMRVSSVQNALLKVFKKRKVFEKLRERYENEYKEQALKSENKKYDEIAISRFYYKGRKKDIC</sequence>
<dbReference type="InterPro" id="IPR053716">
    <property type="entry name" value="Flag_assembly_chemotaxis_eff"/>
</dbReference>
<evidence type="ECO:0000256" key="10">
    <source>
        <dbReference type="ARBA" id="ARBA00023225"/>
    </source>
</evidence>
<comment type="subcellular location">
    <subcellularLocation>
        <location evidence="1">Cell membrane</location>
        <topology evidence="1">Peripheral membrane protein</topology>
        <orientation evidence="1">Cytoplasmic side</orientation>
    </subcellularLocation>
</comment>
<evidence type="ECO:0000256" key="4">
    <source>
        <dbReference type="ARBA" id="ARBA00022448"/>
    </source>
</evidence>
<evidence type="ECO:0000256" key="2">
    <source>
        <dbReference type="ARBA" id="ARBA00010004"/>
    </source>
</evidence>
<evidence type="ECO:0000256" key="6">
    <source>
        <dbReference type="ARBA" id="ARBA00022500"/>
    </source>
</evidence>
<evidence type="ECO:0000256" key="8">
    <source>
        <dbReference type="ARBA" id="ARBA00022927"/>
    </source>
</evidence>
<keyword evidence="8" id="KW-0653">Protein transport</keyword>
<dbReference type="GO" id="GO:0015031">
    <property type="term" value="P:protein transport"/>
    <property type="evidence" value="ECO:0007669"/>
    <property type="project" value="UniProtKB-KW"/>
</dbReference>